<proteinExistence type="predicted"/>
<evidence type="ECO:0000256" key="2">
    <source>
        <dbReference type="SAM" id="Phobius"/>
    </source>
</evidence>
<dbReference type="EMBL" id="MU839839">
    <property type="protein sequence ID" value="KAK1752654.1"/>
    <property type="molecule type" value="Genomic_DNA"/>
</dbReference>
<feature type="region of interest" description="Disordered" evidence="1">
    <location>
        <begin position="1140"/>
        <end position="1164"/>
    </location>
</feature>
<keyword evidence="2" id="KW-0812">Transmembrane</keyword>
<keyword evidence="4" id="KW-1185">Reference proteome</keyword>
<accession>A0AAJ0F903</accession>
<dbReference type="AlphaFoldDB" id="A0AAJ0F903"/>
<feature type="transmembrane region" description="Helical" evidence="2">
    <location>
        <begin position="1102"/>
        <end position="1124"/>
    </location>
</feature>
<sequence length="1164" mass="129183">MFQSTTVTDASRLYNCCDGQASGAFHSIDVSMASSIIEALSTRLGSAFRLQDPLKFFSWPERENTFFSQTSATTDSEFRKPSATPRDGPLARGTFANVTREETGESLSTLVDHQTTLSQDKVEETYRSRSPSSIPGPPLALRNGIPLPGTQDMIWLYHPVRSARWSEDVHRARFRYVINELKKAVEGDDTLCSRLNGFTWDLYMVGTSPETSTPAIVVGCHKNDEDDLLHVFYRCAQRRLNCRVNPEKRLRPRMSFSTRTPAFNIFILPRPTVPVTFMAADQLVVSSGADQRILCGNLVHFEGRTATLGISLRVGDVDRVLTVQHLFEPHPPPTSAGCPERAIAAGIPSTSAADRVQPPHGLNDSAAYLDWSLMDIPGSTAQHNTLFEPPMSVPVQLQEIGPNPSRHETPVYMVSGLYGIRKGTLIGEMSYISTTKGRELCPVWKLVMDSGAIERGESGSVIFNRETHQVYGHVIGADTYFGFGYVVPLAKTIEQIKTAFNTSDVSISALPSETATELLATPSSCRISHPNTEEQPDGKLTSQHSAMAHSGLVAHFKSVSMSTLGVLALPSIHVSAAISTSIGVFKLLLLGAVVLLAILKSFQAAHMRYQIQVPTDTPSQHHWRNAEIATRLQATKLASFDYGIDFKILAKSIHDSPFVFAKDIQSNLYYTYQGYENLDGSSWSTFYTDAAPMLMTWILPLILLLANIEVSPLDNRRFYTWFRILGNPIDAIWSLLHKLQTWSRLYELARSELAKRTRDIDENRATSNIKVIATVLFGFEEALGPDISALDLPQELIQQFDPGVEDMFNIWQATAFELADGGTDGLLRTCVAIMLYIFQILAALIFADNIGQSASSVVATALCFSLLLPAVFLSNVLGTPLSPQAVRRTLRRFLSRARVAAATDAGSHSSHLDWEDLESILMADYPEEHRNLWSKYFHPLSFKGGKGPYRQWKAAPSRTQLHPERNSTKFGALGMFLMAMFPVLVGGLGAQLLTRGPFPIQNRPLLGFTIHLWLLSATISFGLRAIGRFDAFRWLHRYGQRLSFAFNLFSSALNIVTALIASTGALDQLLWRVHNPSTSWACVPLSTDGGFYRERYELHMSVAIFLGVLWCQLGYTLVVGAVYWKGILAARWSNSKRKQLLGDSQPRGRGQERDETSDLKQVKI</sequence>
<keyword evidence="2" id="KW-1133">Transmembrane helix</keyword>
<protein>
    <submittedName>
        <fullName evidence="3">Uncharacterized protein</fullName>
    </submittedName>
</protein>
<feature type="compositionally biased region" description="Basic and acidic residues" evidence="1">
    <location>
        <begin position="1149"/>
        <end position="1164"/>
    </location>
</feature>
<reference evidence="3" key="1">
    <citation type="submission" date="2023-06" db="EMBL/GenBank/DDBJ databases">
        <title>Genome-scale phylogeny and comparative genomics of the fungal order Sordariales.</title>
        <authorList>
            <consortium name="Lawrence Berkeley National Laboratory"/>
            <person name="Hensen N."/>
            <person name="Bonometti L."/>
            <person name="Westerberg I."/>
            <person name="Brannstrom I.O."/>
            <person name="Guillou S."/>
            <person name="Cros-Aarteil S."/>
            <person name="Calhoun S."/>
            <person name="Haridas S."/>
            <person name="Kuo A."/>
            <person name="Mondo S."/>
            <person name="Pangilinan J."/>
            <person name="Riley R."/>
            <person name="Labutti K."/>
            <person name="Andreopoulos B."/>
            <person name="Lipzen A."/>
            <person name="Chen C."/>
            <person name="Yanf M."/>
            <person name="Daum C."/>
            <person name="Ng V."/>
            <person name="Clum A."/>
            <person name="Steindorff A."/>
            <person name="Ohm R."/>
            <person name="Martin F."/>
            <person name="Silar P."/>
            <person name="Natvig D."/>
            <person name="Lalanne C."/>
            <person name="Gautier V."/>
            <person name="Ament-Velasquez S.L."/>
            <person name="Kruys A."/>
            <person name="Hutchinson M.I."/>
            <person name="Powell A.J."/>
            <person name="Barry K."/>
            <person name="Miller A.N."/>
            <person name="Grigoriev I.V."/>
            <person name="Debuchy R."/>
            <person name="Gladieux P."/>
            <person name="Thoren M.H."/>
            <person name="Johannesson H."/>
        </authorList>
    </citation>
    <scope>NUCLEOTIDE SEQUENCE</scope>
    <source>
        <strain evidence="3">PSN4</strain>
    </source>
</reference>
<comment type="caution">
    <text evidence="3">The sequence shown here is derived from an EMBL/GenBank/DDBJ whole genome shotgun (WGS) entry which is preliminary data.</text>
</comment>
<feature type="transmembrane region" description="Helical" evidence="2">
    <location>
        <begin position="1044"/>
        <end position="1066"/>
    </location>
</feature>
<feature type="transmembrane region" description="Helical" evidence="2">
    <location>
        <begin position="826"/>
        <end position="847"/>
    </location>
</feature>
<evidence type="ECO:0000256" key="1">
    <source>
        <dbReference type="SAM" id="MobiDB-lite"/>
    </source>
</evidence>
<evidence type="ECO:0000313" key="3">
    <source>
        <dbReference type="EMBL" id="KAK1752654.1"/>
    </source>
</evidence>
<feature type="transmembrane region" description="Helical" evidence="2">
    <location>
        <begin position="853"/>
        <end position="878"/>
    </location>
</feature>
<feature type="region of interest" description="Disordered" evidence="1">
    <location>
        <begin position="68"/>
        <end position="92"/>
    </location>
</feature>
<organism evidence="3 4">
    <name type="scientific">Echria macrotheca</name>
    <dbReference type="NCBI Taxonomy" id="438768"/>
    <lineage>
        <taxon>Eukaryota</taxon>
        <taxon>Fungi</taxon>
        <taxon>Dikarya</taxon>
        <taxon>Ascomycota</taxon>
        <taxon>Pezizomycotina</taxon>
        <taxon>Sordariomycetes</taxon>
        <taxon>Sordariomycetidae</taxon>
        <taxon>Sordariales</taxon>
        <taxon>Schizotheciaceae</taxon>
        <taxon>Echria</taxon>
    </lineage>
</organism>
<keyword evidence="2" id="KW-0472">Membrane</keyword>
<evidence type="ECO:0000313" key="4">
    <source>
        <dbReference type="Proteomes" id="UP001239445"/>
    </source>
</evidence>
<gene>
    <name evidence="3" type="ORF">QBC47DRAFT_389034</name>
</gene>
<feature type="transmembrane region" description="Helical" evidence="2">
    <location>
        <begin position="1005"/>
        <end position="1023"/>
    </location>
</feature>
<feature type="transmembrane region" description="Helical" evidence="2">
    <location>
        <begin position="970"/>
        <end position="993"/>
    </location>
</feature>
<dbReference type="Proteomes" id="UP001239445">
    <property type="component" value="Unassembled WGS sequence"/>
</dbReference>
<feature type="region of interest" description="Disordered" evidence="1">
    <location>
        <begin position="118"/>
        <end position="139"/>
    </location>
</feature>
<feature type="transmembrane region" description="Helical" evidence="2">
    <location>
        <begin position="576"/>
        <end position="599"/>
    </location>
</feature>
<name>A0AAJ0F903_9PEZI</name>